<organism evidence="2 3">
    <name type="scientific">Romanomermis culicivorax</name>
    <name type="common">Nematode worm</name>
    <dbReference type="NCBI Taxonomy" id="13658"/>
    <lineage>
        <taxon>Eukaryota</taxon>
        <taxon>Metazoa</taxon>
        <taxon>Ecdysozoa</taxon>
        <taxon>Nematoda</taxon>
        <taxon>Enoplea</taxon>
        <taxon>Dorylaimia</taxon>
        <taxon>Mermithida</taxon>
        <taxon>Mermithoidea</taxon>
        <taxon>Mermithidae</taxon>
        <taxon>Romanomermis</taxon>
    </lineage>
</organism>
<sequence>MIGDRMQILVDGELINTIYSNRIQQPTTVKVPIKATSRDLILLVENMGRVGFIHLDQQRKGG</sequence>
<keyword evidence="2" id="KW-1185">Reference proteome</keyword>
<dbReference type="AlphaFoldDB" id="A0A915KSJ2"/>
<evidence type="ECO:0000313" key="2">
    <source>
        <dbReference type="Proteomes" id="UP000887565"/>
    </source>
</evidence>
<dbReference type="WBParaSite" id="nRc.2.0.1.t40613-RA">
    <property type="protein sequence ID" value="nRc.2.0.1.t40613-RA"/>
    <property type="gene ID" value="nRc.2.0.1.g40613"/>
</dbReference>
<evidence type="ECO:0000313" key="3">
    <source>
        <dbReference type="WBParaSite" id="nRc.2.0.1.t40613-RA"/>
    </source>
</evidence>
<dbReference type="Pfam" id="PF21317">
    <property type="entry name" value="BetaGal_ABD_1"/>
    <property type="match status" value="1"/>
</dbReference>
<feature type="domain" description="Beta-galactosidase 1-like first all-beta" evidence="1">
    <location>
        <begin position="2"/>
        <end position="61"/>
    </location>
</feature>
<evidence type="ECO:0000259" key="1">
    <source>
        <dbReference type="Pfam" id="PF21317"/>
    </source>
</evidence>
<name>A0A915KSJ2_ROMCU</name>
<dbReference type="Gene3D" id="2.60.120.260">
    <property type="entry name" value="Galactose-binding domain-like"/>
    <property type="match status" value="1"/>
</dbReference>
<proteinExistence type="predicted"/>
<dbReference type="Proteomes" id="UP000887565">
    <property type="component" value="Unplaced"/>
</dbReference>
<dbReference type="InterPro" id="IPR048912">
    <property type="entry name" value="BetaGal1-like_ABD1"/>
</dbReference>
<accession>A0A915KSJ2</accession>
<protein>
    <recommendedName>
        <fullName evidence="1">Beta-galactosidase 1-like first all-beta domain-containing protein</fullName>
    </recommendedName>
</protein>
<reference evidence="3" key="1">
    <citation type="submission" date="2022-11" db="UniProtKB">
        <authorList>
            <consortium name="WormBaseParasite"/>
        </authorList>
    </citation>
    <scope>IDENTIFICATION</scope>
</reference>